<dbReference type="EMBL" id="BMID01000001">
    <property type="protein sequence ID" value="GFZ99804.1"/>
    <property type="molecule type" value="Genomic_DNA"/>
</dbReference>
<sequence length="108" mass="11931">MLGMSLITLVLLLAWILILVWLSDRLLRMVSRRTGWGPTDWRSWLLCFVLLVAGIFLGNHALDWLDYAMGTRAAQPMLAVPSAFLLGSVAIAVPVAGIRAARRGETKK</sequence>
<feature type="transmembrane region" description="Helical" evidence="1">
    <location>
        <begin position="82"/>
        <end position="101"/>
    </location>
</feature>
<proteinExistence type="predicted"/>
<protein>
    <submittedName>
        <fullName evidence="2">Uncharacterized protein</fullName>
    </submittedName>
</protein>
<comment type="caution">
    <text evidence="2">The sequence shown here is derived from an EMBL/GenBank/DDBJ whole genome shotgun (WGS) entry which is preliminary data.</text>
</comment>
<keyword evidence="1" id="KW-0812">Transmembrane</keyword>
<keyword evidence="3" id="KW-1185">Reference proteome</keyword>
<reference evidence="3" key="1">
    <citation type="journal article" date="2019" name="Int. J. Syst. Evol. Microbiol.">
        <title>The Global Catalogue of Microorganisms (GCM) 10K type strain sequencing project: providing services to taxonomists for standard genome sequencing and annotation.</title>
        <authorList>
            <consortium name="The Broad Institute Genomics Platform"/>
            <consortium name="The Broad Institute Genome Sequencing Center for Infectious Disease"/>
            <person name="Wu L."/>
            <person name="Ma J."/>
        </authorList>
    </citation>
    <scope>NUCLEOTIDE SEQUENCE [LARGE SCALE GENOMIC DNA]</scope>
    <source>
        <strain evidence="3">CGMCC 1.15297</strain>
    </source>
</reference>
<accession>A0ABQ1F5H0</accession>
<organism evidence="2 3">
    <name type="scientific">Blastomonas marina</name>
    <dbReference type="NCBI Taxonomy" id="1867408"/>
    <lineage>
        <taxon>Bacteria</taxon>
        <taxon>Pseudomonadati</taxon>
        <taxon>Pseudomonadota</taxon>
        <taxon>Alphaproteobacteria</taxon>
        <taxon>Sphingomonadales</taxon>
        <taxon>Sphingomonadaceae</taxon>
        <taxon>Blastomonas</taxon>
    </lineage>
</organism>
<keyword evidence="1" id="KW-0472">Membrane</keyword>
<evidence type="ECO:0000313" key="2">
    <source>
        <dbReference type="EMBL" id="GFZ99804.1"/>
    </source>
</evidence>
<evidence type="ECO:0000313" key="3">
    <source>
        <dbReference type="Proteomes" id="UP000603317"/>
    </source>
</evidence>
<keyword evidence="1" id="KW-1133">Transmembrane helix</keyword>
<feature type="transmembrane region" description="Helical" evidence="1">
    <location>
        <begin position="44"/>
        <end position="62"/>
    </location>
</feature>
<name>A0ABQ1F5H0_9SPHN</name>
<feature type="transmembrane region" description="Helical" evidence="1">
    <location>
        <begin position="6"/>
        <end position="23"/>
    </location>
</feature>
<gene>
    <name evidence="2" type="ORF">GCM10010923_05280</name>
</gene>
<dbReference type="Proteomes" id="UP000603317">
    <property type="component" value="Unassembled WGS sequence"/>
</dbReference>
<evidence type="ECO:0000256" key="1">
    <source>
        <dbReference type="SAM" id="Phobius"/>
    </source>
</evidence>